<evidence type="ECO:0000313" key="1">
    <source>
        <dbReference type="EMBL" id="OGF18364.1"/>
    </source>
</evidence>
<dbReference type="SUPFAM" id="SSF53335">
    <property type="entry name" value="S-adenosyl-L-methionine-dependent methyltransferases"/>
    <property type="match status" value="1"/>
</dbReference>
<reference evidence="1 2" key="1">
    <citation type="journal article" date="2016" name="Nat. Commun.">
        <title>Thousands of microbial genomes shed light on interconnected biogeochemical processes in an aquifer system.</title>
        <authorList>
            <person name="Anantharaman K."/>
            <person name="Brown C.T."/>
            <person name="Hug L.A."/>
            <person name="Sharon I."/>
            <person name="Castelle C.J."/>
            <person name="Probst A.J."/>
            <person name="Thomas B.C."/>
            <person name="Singh A."/>
            <person name="Wilkins M.J."/>
            <person name="Karaoz U."/>
            <person name="Brodie E.L."/>
            <person name="Williams K.H."/>
            <person name="Hubbard S.S."/>
            <person name="Banfield J.F."/>
        </authorList>
    </citation>
    <scope>NUCLEOTIDE SEQUENCE [LARGE SCALE GENOMIC DNA]</scope>
</reference>
<name>A0A1F5RVB9_9BACT</name>
<evidence type="ECO:0008006" key="3">
    <source>
        <dbReference type="Google" id="ProtNLM"/>
    </source>
</evidence>
<dbReference type="CDD" id="cd02440">
    <property type="entry name" value="AdoMet_MTases"/>
    <property type="match status" value="1"/>
</dbReference>
<dbReference type="EMBL" id="MFFX01000052">
    <property type="protein sequence ID" value="OGF18364.1"/>
    <property type="molecule type" value="Genomic_DNA"/>
</dbReference>
<evidence type="ECO:0000313" key="2">
    <source>
        <dbReference type="Proteomes" id="UP000178682"/>
    </source>
</evidence>
<organism evidence="1 2">
    <name type="scientific">Candidatus Falkowbacteria bacterium RIFCSPLOWO2_12_FULL_45_10</name>
    <dbReference type="NCBI Taxonomy" id="1797990"/>
    <lineage>
        <taxon>Bacteria</taxon>
        <taxon>Candidatus Falkowiibacteriota</taxon>
    </lineage>
</organism>
<sequence>MDNKIMETSSEQKLAIPLTTIVPEYYSHSPLVRWLFFQRLRKAVCLIATMKPAVLLDLGCGDGTFIRLLQQNNLLPLELYAIDYNINVQNLTPQMPFCNFSRQDLMRTNFADHTFDAIVALDVLEHIQLIDKALAEIKRILKSQKFLLTSEPTESVLYKILRFIAKGTFSMETGPGAGRHYYRAREIDTIIKNSGFKRINYQPIPFFYPLDLFHINLYQKI</sequence>
<gene>
    <name evidence="1" type="ORF">A3G56_00090</name>
</gene>
<dbReference type="PANTHER" id="PTHR43591:SF24">
    <property type="entry name" value="2-METHOXY-6-POLYPRENYL-1,4-BENZOQUINOL METHYLASE, MITOCHONDRIAL"/>
    <property type="match status" value="1"/>
</dbReference>
<dbReference type="PANTHER" id="PTHR43591">
    <property type="entry name" value="METHYLTRANSFERASE"/>
    <property type="match status" value="1"/>
</dbReference>
<protein>
    <recommendedName>
        <fullName evidence="3">Methyltransferase type 11 domain-containing protein</fullName>
    </recommendedName>
</protein>
<dbReference type="Pfam" id="PF13489">
    <property type="entry name" value="Methyltransf_23"/>
    <property type="match status" value="1"/>
</dbReference>
<dbReference type="AlphaFoldDB" id="A0A1F5RVB9"/>
<proteinExistence type="predicted"/>
<accession>A0A1F5RVB9</accession>
<dbReference type="Gene3D" id="3.40.50.150">
    <property type="entry name" value="Vaccinia Virus protein VP39"/>
    <property type="match status" value="1"/>
</dbReference>
<dbReference type="InterPro" id="IPR029063">
    <property type="entry name" value="SAM-dependent_MTases_sf"/>
</dbReference>
<dbReference type="Proteomes" id="UP000178682">
    <property type="component" value="Unassembled WGS sequence"/>
</dbReference>
<dbReference type="GO" id="GO:0008168">
    <property type="term" value="F:methyltransferase activity"/>
    <property type="evidence" value="ECO:0007669"/>
    <property type="project" value="TreeGrafter"/>
</dbReference>
<comment type="caution">
    <text evidence="1">The sequence shown here is derived from an EMBL/GenBank/DDBJ whole genome shotgun (WGS) entry which is preliminary data.</text>
</comment>